<dbReference type="KEGG" id="paun:MJA45_12610"/>
<gene>
    <name evidence="1" type="ORF">MJA45_12610</name>
</gene>
<name>A0AA96RJZ5_9BACL</name>
<sequence length="97" mass="11485">MPYILRQRETGQVYSCMLVNAYRLPYYGTKFWETEEAAENEAPDFLRDQGQPEEAWVLTEVDESRLKLFNVKLRNNADWMVFYEEGKGITAEKRPGR</sequence>
<evidence type="ECO:0000313" key="2">
    <source>
        <dbReference type="Proteomes" id="UP001305702"/>
    </source>
</evidence>
<proteinExistence type="predicted"/>
<dbReference type="AlphaFoldDB" id="A0AA96RJZ5"/>
<dbReference type="Proteomes" id="UP001305702">
    <property type="component" value="Chromosome"/>
</dbReference>
<accession>A0AA96RJZ5</accession>
<evidence type="ECO:0000313" key="1">
    <source>
        <dbReference type="EMBL" id="WNQ13814.1"/>
    </source>
</evidence>
<keyword evidence="2" id="KW-1185">Reference proteome</keyword>
<protein>
    <submittedName>
        <fullName evidence="1">Uncharacterized protein</fullName>
    </submittedName>
</protein>
<dbReference type="RefSeq" id="WP_315607595.1">
    <property type="nucleotide sequence ID" value="NZ_CP130318.1"/>
</dbReference>
<dbReference type="EMBL" id="CP130318">
    <property type="protein sequence ID" value="WNQ13814.1"/>
    <property type="molecule type" value="Genomic_DNA"/>
</dbReference>
<organism evidence="1 2">
    <name type="scientific">Paenibacillus aurantius</name>
    <dbReference type="NCBI Taxonomy" id="2918900"/>
    <lineage>
        <taxon>Bacteria</taxon>
        <taxon>Bacillati</taxon>
        <taxon>Bacillota</taxon>
        <taxon>Bacilli</taxon>
        <taxon>Bacillales</taxon>
        <taxon>Paenibacillaceae</taxon>
        <taxon>Paenibacillus</taxon>
    </lineage>
</organism>
<reference evidence="1 2" key="1">
    <citation type="submission" date="2022-02" db="EMBL/GenBank/DDBJ databases">
        <title>Paenibacillus sp. MBLB1776 Whole Genome Shotgun Sequencing.</title>
        <authorList>
            <person name="Hwang C.Y."/>
            <person name="Cho E.-S."/>
            <person name="Seo M.-J."/>
        </authorList>
    </citation>
    <scope>NUCLEOTIDE SEQUENCE [LARGE SCALE GENOMIC DNA]</scope>
    <source>
        <strain evidence="1 2">MBLB1776</strain>
    </source>
</reference>